<name>A0ACC0VI33_9STRA</name>
<keyword evidence="2" id="KW-1185">Reference proteome</keyword>
<protein>
    <submittedName>
        <fullName evidence="1">Uncharacterized protein</fullName>
    </submittedName>
</protein>
<dbReference type="EMBL" id="CM047588">
    <property type="protein sequence ID" value="KAI9906002.1"/>
    <property type="molecule type" value="Genomic_DNA"/>
</dbReference>
<sequence>MAAFGRSRLPEDTCEKKKKGSLSGWYSRRDKGHAKQNTNKSSLKRRPLMHAEANIYDESDEEEHYSRTHDEVGQLLQECAKIAHLVGQKSASSSPPTSPVDATDEEGSTHMLLASIQGGERRVVTQADIPNICSTLELKPYNVVCVNWLLLLYENKVSGVLADEMGLGKTVQTIAFLLLLKSFETTDEQAKGPHMVVVLLVC</sequence>
<comment type="caution">
    <text evidence="1">The sequence shown here is derived from an EMBL/GenBank/DDBJ whole genome shotgun (WGS) entry which is preliminary data.</text>
</comment>
<organism evidence="1 2">
    <name type="scientific">Peronosclerospora sorghi</name>
    <dbReference type="NCBI Taxonomy" id="230839"/>
    <lineage>
        <taxon>Eukaryota</taxon>
        <taxon>Sar</taxon>
        <taxon>Stramenopiles</taxon>
        <taxon>Oomycota</taxon>
        <taxon>Peronosporomycetes</taxon>
        <taxon>Peronosporales</taxon>
        <taxon>Peronosporaceae</taxon>
        <taxon>Peronosclerospora</taxon>
    </lineage>
</organism>
<evidence type="ECO:0000313" key="1">
    <source>
        <dbReference type="EMBL" id="KAI9906002.1"/>
    </source>
</evidence>
<reference evidence="1 2" key="1">
    <citation type="journal article" date="2022" name="bioRxiv">
        <title>The genome of the oomycete Peronosclerospora sorghi, a cosmopolitan pathogen of maize and sorghum, is inflated with dispersed pseudogenes.</title>
        <authorList>
            <person name="Fletcher K."/>
            <person name="Martin F."/>
            <person name="Isakeit T."/>
            <person name="Cavanaugh K."/>
            <person name="Magill C."/>
            <person name="Michelmore R."/>
        </authorList>
    </citation>
    <scope>NUCLEOTIDE SEQUENCE [LARGE SCALE GENOMIC DNA]</scope>
    <source>
        <strain evidence="1">P6</strain>
    </source>
</reference>
<evidence type="ECO:0000313" key="2">
    <source>
        <dbReference type="Proteomes" id="UP001163321"/>
    </source>
</evidence>
<dbReference type="Proteomes" id="UP001163321">
    <property type="component" value="Chromosome 9"/>
</dbReference>
<accession>A0ACC0VI33</accession>
<gene>
    <name evidence="1" type="ORF">PsorP6_014317</name>
</gene>
<proteinExistence type="predicted"/>